<dbReference type="InterPro" id="IPR018392">
    <property type="entry name" value="LysM"/>
</dbReference>
<feature type="region of interest" description="Disordered" evidence="1">
    <location>
        <begin position="182"/>
        <end position="256"/>
    </location>
</feature>
<dbReference type="SUPFAM" id="SSF54106">
    <property type="entry name" value="LysM domain"/>
    <property type="match status" value="3"/>
</dbReference>
<feature type="chain" id="PRO_5029792229" evidence="2">
    <location>
        <begin position="28"/>
        <end position="605"/>
    </location>
</feature>
<dbReference type="InterPro" id="IPR036779">
    <property type="entry name" value="LysM_dom_sf"/>
</dbReference>
<reference evidence="4 5" key="1">
    <citation type="submission" date="2020-02" db="EMBL/GenBank/DDBJ databases">
        <title>Comparative genomics of sulfur disproportionating microorganisms.</title>
        <authorList>
            <person name="Ward L.M."/>
            <person name="Bertran E."/>
            <person name="Johnston D.T."/>
        </authorList>
    </citation>
    <scope>NUCLEOTIDE SEQUENCE [LARGE SCALE GENOMIC DNA]</scope>
    <source>
        <strain evidence="4 5">DSM 3696</strain>
    </source>
</reference>
<proteinExistence type="predicted"/>
<gene>
    <name evidence="4" type="ORF">G3N56_18525</name>
</gene>
<dbReference type="EMBL" id="JAAGRQ010000134">
    <property type="protein sequence ID" value="NDY58735.1"/>
    <property type="molecule type" value="Genomic_DNA"/>
</dbReference>
<evidence type="ECO:0000256" key="1">
    <source>
        <dbReference type="SAM" id="MobiDB-lite"/>
    </source>
</evidence>
<feature type="compositionally biased region" description="Low complexity" evidence="1">
    <location>
        <begin position="340"/>
        <end position="351"/>
    </location>
</feature>
<evidence type="ECO:0000313" key="4">
    <source>
        <dbReference type="EMBL" id="NDY58735.1"/>
    </source>
</evidence>
<feature type="domain" description="LysM" evidence="3">
    <location>
        <begin position="381"/>
        <end position="425"/>
    </location>
</feature>
<dbReference type="PANTHER" id="PTHR33734">
    <property type="entry name" value="LYSM DOMAIN-CONTAINING GPI-ANCHORED PROTEIN 2"/>
    <property type="match status" value="1"/>
</dbReference>
<dbReference type="PANTHER" id="PTHR33734:SF22">
    <property type="entry name" value="MEMBRANE-BOUND LYTIC MUREIN TRANSGLYCOSYLASE D"/>
    <property type="match status" value="1"/>
</dbReference>
<feature type="compositionally biased region" description="Pro residues" evidence="1">
    <location>
        <begin position="323"/>
        <end position="339"/>
    </location>
</feature>
<dbReference type="SMART" id="SM00257">
    <property type="entry name" value="LysM"/>
    <property type="match status" value="3"/>
</dbReference>
<dbReference type="Pfam" id="PF01476">
    <property type="entry name" value="LysM"/>
    <property type="match status" value="3"/>
</dbReference>
<evidence type="ECO:0000259" key="3">
    <source>
        <dbReference type="PROSITE" id="PS51782"/>
    </source>
</evidence>
<dbReference type="Gene3D" id="3.10.350.10">
    <property type="entry name" value="LysM domain"/>
    <property type="match status" value="3"/>
</dbReference>
<feature type="signal peptide" evidence="2">
    <location>
        <begin position="1"/>
        <end position="27"/>
    </location>
</feature>
<feature type="region of interest" description="Disordered" evidence="1">
    <location>
        <begin position="317"/>
        <end position="381"/>
    </location>
</feature>
<feature type="compositionally biased region" description="Low complexity" evidence="1">
    <location>
        <begin position="485"/>
        <end position="504"/>
    </location>
</feature>
<keyword evidence="5" id="KW-1185">Reference proteome</keyword>
<sequence length="605" mass="62378">MNITRCGGLAAICALFFCLGLAGAALAADPGKKPDGFRGIAWGTEASSLKDMTLVETDGEFTDYDRKGDKKDLGGMPVAMVTYGFYKGKFYHAAIAYEGTTGFDAVQEHLAAKYGPPDAVAERTDDAGRAYVLAAWNWPGYAYIGHRRYKDGSAGRVFYFYSPLVEASKAAAASSVATAAMDPQAPGAGKAPATQAKPRPGSDEKPGKPEPVARPSSPAPAAPAVQDEAAPSLADKASTRPAPTIPAEPGQGRTHVVEKGDMLSALAKRYGVPRNDILAANPGINPTNLKLGQTLIIPAGGKAPAVSEPQAAVTTSAAAPEAHAPPVPEAKPAQKPHPPMETAAAPETAPASVSGEEARPVQKAPSEAVKTPATEKKAAPGTHIIVQGDMISGLAKRYGVTEKDILKANPGLKASNLKLGAVVRLPHGATLGAAEPHGAAEVAASAPEPKTEPRTEPKPEPRTEPKLESKPEAKAEGNAEPSPGPKAEAAPEMAAPPAKPGPKADSTAQAGVETKPEPTPQPAPEATPRVAGPEPGTAPKAETRQAAPNDGQKAQAARPREHVLEFDDTVSGLAKRYGVTEKAILKANPGLDSRKLKPGRKIKIP</sequence>
<feature type="compositionally biased region" description="Low complexity" evidence="1">
    <location>
        <begin position="222"/>
        <end position="231"/>
    </location>
</feature>
<protein>
    <submittedName>
        <fullName evidence="4">LysM peptidoglycan-binding domain-containing protein</fullName>
    </submittedName>
</protein>
<accession>A0A7K3NSF7</accession>
<dbReference type="RefSeq" id="WP_163303804.1">
    <property type="nucleotide sequence ID" value="NZ_JAAGRQ010000134.1"/>
</dbReference>
<dbReference type="CDD" id="cd00118">
    <property type="entry name" value="LysM"/>
    <property type="match status" value="3"/>
</dbReference>
<evidence type="ECO:0000256" key="2">
    <source>
        <dbReference type="SAM" id="SignalP"/>
    </source>
</evidence>
<evidence type="ECO:0000313" key="5">
    <source>
        <dbReference type="Proteomes" id="UP000469724"/>
    </source>
</evidence>
<organism evidence="4 5">
    <name type="scientific">Desulfolutivibrio sulfodismutans</name>
    <dbReference type="NCBI Taxonomy" id="63561"/>
    <lineage>
        <taxon>Bacteria</taxon>
        <taxon>Pseudomonadati</taxon>
        <taxon>Thermodesulfobacteriota</taxon>
        <taxon>Desulfovibrionia</taxon>
        <taxon>Desulfovibrionales</taxon>
        <taxon>Desulfovibrionaceae</taxon>
        <taxon>Desulfolutivibrio</taxon>
    </lineage>
</organism>
<name>A0A7K3NSF7_9BACT</name>
<feature type="domain" description="LysM" evidence="3">
    <location>
        <begin position="560"/>
        <end position="604"/>
    </location>
</feature>
<dbReference type="Proteomes" id="UP000469724">
    <property type="component" value="Unassembled WGS sequence"/>
</dbReference>
<feature type="compositionally biased region" description="Low complexity" evidence="1">
    <location>
        <begin position="433"/>
        <end position="448"/>
    </location>
</feature>
<dbReference type="AlphaFoldDB" id="A0A7K3NSF7"/>
<feature type="domain" description="LysM" evidence="3">
    <location>
        <begin position="253"/>
        <end position="297"/>
    </location>
</feature>
<feature type="region of interest" description="Disordered" evidence="1">
    <location>
        <begin position="433"/>
        <end position="566"/>
    </location>
</feature>
<keyword evidence="2" id="KW-0732">Signal</keyword>
<comment type="caution">
    <text evidence="4">The sequence shown here is derived from an EMBL/GenBank/DDBJ whole genome shotgun (WGS) entry which is preliminary data.</text>
</comment>
<dbReference type="GO" id="GO:0008932">
    <property type="term" value="F:lytic endotransglycosylase activity"/>
    <property type="evidence" value="ECO:0007669"/>
    <property type="project" value="TreeGrafter"/>
</dbReference>
<feature type="compositionally biased region" description="Basic and acidic residues" evidence="1">
    <location>
        <begin position="449"/>
        <end position="477"/>
    </location>
</feature>
<dbReference type="PROSITE" id="PS51782">
    <property type="entry name" value="LYSM"/>
    <property type="match status" value="3"/>
</dbReference>